<dbReference type="AlphaFoldDB" id="A0A402A2N3"/>
<name>A0A402A2N3_9CHLR</name>
<dbReference type="EMBL" id="BIFR01000001">
    <property type="protein sequence ID" value="GCE13316.1"/>
    <property type="molecule type" value="Genomic_DNA"/>
</dbReference>
<evidence type="ECO:0000313" key="1">
    <source>
        <dbReference type="EMBL" id="GCE13316.1"/>
    </source>
</evidence>
<proteinExistence type="predicted"/>
<accession>A0A402A2N3</accession>
<sequence length="127" mass="13947">MPLDDRKAQRILQLINRSFAGRQRPVVVVYRTGVAYSYSLLQVIMRAEQNREPQILSATGQPLPQSTDTWLLAPLGTNFTGAVYIADTATANASAVAASAKYEIIEVLPVGLVPGGSHLRLQLRRMR</sequence>
<organism evidence="1 2">
    <name type="scientific">Tengunoibacter tsumagoiensis</name>
    <dbReference type="NCBI Taxonomy" id="2014871"/>
    <lineage>
        <taxon>Bacteria</taxon>
        <taxon>Bacillati</taxon>
        <taxon>Chloroflexota</taxon>
        <taxon>Ktedonobacteria</taxon>
        <taxon>Ktedonobacterales</taxon>
        <taxon>Dictyobacteraceae</taxon>
        <taxon>Tengunoibacter</taxon>
    </lineage>
</organism>
<dbReference type="Proteomes" id="UP000287352">
    <property type="component" value="Unassembled WGS sequence"/>
</dbReference>
<protein>
    <submittedName>
        <fullName evidence="1">Uncharacterized protein</fullName>
    </submittedName>
</protein>
<reference evidence="2" key="1">
    <citation type="submission" date="2018-12" db="EMBL/GenBank/DDBJ databases">
        <title>Tengunoibacter tsumagoiensis gen. nov., sp. nov., Dictyobacter kobayashii sp. nov., D. alpinus sp. nov., and D. joshuensis sp. nov. and description of Dictyobacteraceae fam. nov. within the order Ktedonobacterales isolated from Tengu-no-mugimeshi.</title>
        <authorList>
            <person name="Wang C.M."/>
            <person name="Zheng Y."/>
            <person name="Sakai Y."/>
            <person name="Toyoda A."/>
            <person name="Minakuchi Y."/>
            <person name="Abe K."/>
            <person name="Yokota A."/>
            <person name="Yabe S."/>
        </authorList>
    </citation>
    <scope>NUCLEOTIDE SEQUENCE [LARGE SCALE GENOMIC DNA]</scope>
    <source>
        <strain evidence="2">Uno3</strain>
    </source>
</reference>
<comment type="caution">
    <text evidence="1">The sequence shown here is derived from an EMBL/GenBank/DDBJ whole genome shotgun (WGS) entry which is preliminary data.</text>
</comment>
<keyword evidence="2" id="KW-1185">Reference proteome</keyword>
<dbReference type="RefSeq" id="WP_126580854.1">
    <property type="nucleotide sequence ID" value="NZ_BIFR01000001.1"/>
</dbReference>
<gene>
    <name evidence="1" type="ORF">KTT_31750</name>
</gene>
<dbReference type="OrthoDB" id="160886at2"/>
<evidence type="ECO:0000313" key="2">
    <source>
        <dbReference type="Proteomes" id="UP000287352"/>
    </source>
</evidence>